<dbReference type="PROSITE" id="PS51918">
    <property type="entry name" value="RADICAL_SAM"/>
    <property type="match status" value="1"/>
</dbReference>
<dbReference type="InterPro" id="IPR006638">
    <property type="entry name" value="Elp3/MiaA/NifB-like_rSAM"/>
</dbReference>
<dbReference type="EC" id="2.8.1.8" evidence="9"/>
<keyword evidence="2 9" id="KW-0963">Cytoplasm</keyword>
<dbReference type="SMART" id="SM00729">
    <property type="entry name" value="Elp3"/>
    <property type="match status" value="1"/>
</dbReference>
<dbReference type="SFLD" id="SFLDG01058">
    <property type="entry name" value="lipoyl_synthase_like"/>
    <property type="match status" value="1"/>
</dbReference>
<evidence type="ECO:0000256" key="4">
    <source>
        <dbReference type="ARBA" id="ARBA00022691"/>
    </source>
</evidence>
<dbReference type="Gene3D" id="3.20.20.70">
    <property type="entry name" value="Aldolase class I"/>
    <property type="match status" value="1"/>
</dbReference>
<dbReference type="PANTHER" id="PTHR10949:SF0">
    <property type="entry name" value="LIPOYL SYNTHASE, MITOCHONDRIAL"/>
    <property type="match status" value="1"/>
</dbReference>
<keyword evidence="5 9" id="KW-0479">Metal-binding</keyword>
<organism evidence="11 12">
    <name type="scientific">Roseimicrobium gellanilyticum</name>
    <dbReference type="NCBI Taxonomy" id="748857"/>
    <lineage>
        <taxon>Bacteria</taxon>
        <taxon>Pseudomonadati</taxon>
        <taxon>Verrucomicrobiota</taxon>
        <taxon>Verrucomicrobiia</taxon>
        <taxon>Verrucomicrobiales</taxon>
        <taxon>Verrucomicrobiaceae</taxon>
        <taxon>Roseimicrobium</taxon>
    </lineage>
</organism>
<keyword evidence="6 9" id="KW-0408">Iron</keyword>
<keyword evidence="3 9" id="KW-0808">Transferase</keyword>
<comment type="catalytic activity">
    <reaction evidence="8 9">
        <text>[[Fe-S] cluster scaffold protein carrying a second [4Fe-4S](2+) cluster] + N(6)-octanoyl-L-lysyl-[protein] + 2 oxidized [2Fe-2S]-[ferredoxin] + 2 S-adenosyl-L-methionine + 4 H(+) = [[Fe-S] cluster scaffold protein] + N(6)-[(R)-dihydrolipoyl]-L-lysyl-[protein] + 4 Fe(3+) + 2 hydrogen sulfide + 2 5'-deoxyadenosine + 2 L-methionine + 2 reduced [2Fe-2S]-[ferredoxin]</text>
        <dbReference type="Rhea" id="RHEA:16585"/>
        <dbReference type="Rhea" id="RHEA-COMP:9928"/>
        <dbReference type="Rhea" id="RHEA-COMP:10000"/>
        <dbReference type="Rhea" id="RHEA-COMP:10001"/>
        <dbReference type="Rhea" id="RHEA-COMP:10475"/>
        <dbReference type="Rhea" id="RHEA-COMP:14568"/>
        <dbReference type="Rhea" id="RHEA-COMP:14569"/>
        <dbReference type="ChEBI" id="CHEBI:15378"/>
        <dbReference type="ChEBI" id="CHEBI:17319"/>
        <dbReference type="ChEBI" id="CHEBI:29034"/>
        <dbReference type="ChEBI" id="CHEBI:29919"/>
        <dbReference type="ChEBI" id="CHEBI:33722"/>
        <dbReference type="ChEBI" id="CHEBI:33737"/>
        <dbReference type="ChEBI" id="CHEBI:33738"/>
        <dbReference type="ChEBI" id="CHEBI:57844"/>
        <dbReference type="ChEBI" id="CHEBI:59789"/>
        <dbReference type="ChEBI" id="CHEBI:78809"/>
        <dbReference type="ChEBI" id="CHEBI:83100"/>
        <dbReference type="EC" id="2.8.1.8"/>
    </reaction>
</comment>
<comment type="subcellular location">
    <subcellularLocation>
        <location evidence="9">Cytoplasm</location>
    </subcellularLocation>
</comment>
<dbReference type="NCBIfam" id="NF009544">
    <property type="entry name" value="PRK12928.1"/>
    <property type="match status" value="1"/>
</dbReference>
<evidence type="ECO:0000313" key="11">
    <source>
        <dbReference type="EMBL" id="RBP35710.1"/>
    </source>
</evidence>
<dbReference type="NCBIfam" id="NF004019">
    <property type="entry name" value="PRK05481.1"/>
    <property type="match status" value="1"/>
</dbReference>
<dbReference type="InterPro" id="IPR003698">
    <property type="entry name" value="Lipoyl_synth"/>
</dbReference>
<feature type="binding site" evidence="9">
    <location>
        <position position="44"/>
    </location>
    <ligand>
        <name>[4Fe-4S] cluster</name>
        <dbReference type="ChEBI" id="CHEBI:49883"/>
        <label>1</label>
    </ligand>
</feature>
<dbReference type="UniPathway" id="UPA00538">
    <property type="reaction ID" value="UER00593"/>
</dbReference>
<comment type="similarity">
    <text evidence="9">Belongs to the radical SAM superfamily. Lipoyl synthase family.</text>
</comment>
<feature type="binding site" evidence="9">
    <location>
        <position position="70"/>
    </location>
    <ligand>
        <name>[4Fe-4S] cluster</name>
        <dbReference type="ChEBI" id="CHEBI:49883"/>
        <label>2</label>
        <note>4Fe-4S-S-AdoMet</note>
    </ligand>
</feature>
<evidence type="ECO:0000313" key="12">
    <source>
        <dbReference type="Proteomes" id="UP000253426"/>
    </source>
</evidence>
<dbReference type="GO" id="GO:0005737">
    <property type="term" value="C:cytoplasm"/>
    <property type="evidence" value="ECO:0007669"/>
    <property type="project" value="UniProtKB-SubCell"/>
</dbReference>
<dbReference type="AlphaFoldDB" id="A0A366H346"/>
<comment type="pathway">
    <text evidence="9">Protein modification; protein lipoylation via endogenous pathway; protein N(6)-(lipoyl)lysine from octanoyl-[acyl-carrier-protein]: step 2/2.</text>
</comment>
<dbReference type="Pfam" id="PF04055">
    <property type="entry name" value="Radical_SAM"/>
    <property type="match status" value="1"/>
</dbReference>
<dbReference type="NCBIfam" id="TIGR00510">
    <property type="entry name" value="lipA"/>
    <property type="match status" value="1"/>
</dbReference>
<dbReference type="SFLD" id="SFLDF00271">
    <property type="entry name" value="lipoyl_synthase"/>
    <property type="match status" value="1"/>
</dbReference>
<dbReference type="InterPro" id="IPR013785">
    <property type="entry name" value="Aldolase_TIM"/>
</dbReference>
<evidence type="ECO:0000256" key="8">
    <source>
        <dbReference type="ARBA" id="ARBA00047326"/>
    </source>
</evidence>
<dbReference type="FunFam" id="3.20.20.70:FF:000040">
    <property type="entry name" value="Lipoyl synthase"/>
    <property type="match status" value="1"/>
</dbReference>
<evidence type="ECO:0000256" key="6">
    <source>
        <dbReference type="ARBA" id="ARBA00023004"/>
    </source>
</evidence>
<sequence>MTPKIDPALHTDKKPDWIRVKLPRDPVFWSTKALISDLKLHTVCEEAQCPNRWECWSQGTATFMIAGDRCTRACGFCAVKTAKPFALEADEPQRVAQAVKRMKLNHIVITAVARDDVADGGAEHFARTIEAVREVQPTITIEILVPDFNEKDDALRTVMLAKPHIFNHNLETVERLTPLVRSRAKYHRSLHVLKRAKEMAEELGNKVATKSGLMLGLGETEPELFQAMDDLLDHGVTVLTLGQYLRPSPQHLPVVSYVHPDTFENYKQIALNKGFRHVASAPLVRSSYHAADFKPELDL</sequence>
<dbReference type="InterPro" id="IPR007197">
    <property type="entry name" value="rSAM"/>
</dbReference>
<keyword evidence="1 9" id="KW-0004">4Fe-4S</keyword>
<dbReference type="GO" id="GO:0046872">
    <property type="term" value="F:metal ion binding"/>
    <property type="evidence" value="ECO:0007669"/>
    <property type="project" value="UniProtKB-KW"/>
</dbReference>
<accession>A0A366H346</accession>
<feature type="binding site" evidence="9">
    <location>
        <position position="49"/>
    </location>
    <ligand>
        <name>[4Fe-4S] cluster</name>
        <dbReference type="ChEBI" id="CHEBI:49883"/>
        <label>1</label>
    </ligand>
</feature>
<dbReference type="EMBL" id="QNRR01000020">
    <property type="protein sequence ID" value="RBP35710.1"/>
    <property type="molecule type" value="Genomic_DNA"/>
</dbReference>
<evidence type="ECO:0000256" key="3">
    <source>
        <dbReference type="ARBA" id="ARBA00022679"/>
    </source>
</evidence>
<keyword evidence="7 9" id="KW-0411">Iron-sulfur</keyword>
<dbReference type="CDD" id="cd01335">
    <property type="entry name" value="Radical_SAM"/>
    <property type="match status" value="1"/>
</dbReference>
<feature type="binding site" evidence="9">
    <location>
        <position position="77"/>
    </location>
    <ligand>
        <name>[4Fe-4S] cluster</name>
        <dbReference type="ChEBI" id="CHEBI:49883"/>
        <label>2</label>
        <note>4Fe-4S-S-AdoMet</note>
    </ligand>
</feature>
<comment type="function">
    <text evidence="9">Catalyzes the radical-mediated insertion of two sulfur atoms into the C-6 and C-8 positions of the octanoyl moiety bound to the lipoyl domains of lipoate-dependent enzymes, thereby converting the octanoylated domains into lipoylated derivatives.</text>
</comment>
<evidence type="ECO:0000256" key="5">
    <source>
        <dbReference type="ARBA" id="ARBA00022723"/>
    </source>
</evidence>
<dbReference type="InterPro" id="IPR058240">
    <property type="entry name" value="rSAM_sf"/>
</dbReference>
<keyword evidence="12" id="KW-1185">Reference proteome</keyword>
<evidence type="ECO:0000256" key="2">
    <source>
        <dbReference type="ARBA" id="ARBA00022490"/>
    </source>
</evidence>
<dbReference type="GO" id="GO:0051539">
    <property type="term" value="F:4 iron, 4 sulfur cluster binding"/>
    <property type="evidence" value="ECO:0007669"/>
    <property type="project" value="UniProtKB-UniRule"/>
</dbReference>
<evidence type="ECO:0000256" key="7">
    <source>
        <dbReference type="ARBA" id="ARBA00023014"/>
    </source>
</evidence>
<feature type="binding site" evidence="9">
    <location>
        <position position="55"/>
    </location>
    <ligand>
        <name>[4Fe-4S] cluster</name>
        <dbReference type="ChEBI" id="CHEBI:49883"/>
        <label>1</label>
    </ligand>
</feature>
<feature type="binding site" evidence="9">
    <location>
        <position position="74"/>
    </location>
    <ligand>
        <name>[4Fe-4S] cluster</name>
        <dbReference type="ChEBI" id="CHEBI:49883"/>
        <label>2</label>
        <note>4Fe-4S-S-AdoMet</note>
    </ligand>
</feature>
<feature type="binding site" evidence="9">
    <location>
        <position position="287"/>
    </location>
    <ligand>
        <name>[4Fe-4S] cluster</name>
        <dbReference type="ChEBI" id="CHEBI:49883"/>
        <label>1</label>
    </ligand>
</feature>
<dbReference type="Proteomes" id="UP000253426">
    <property type="component" value="Unassembled WGS sequence"/>
</dbReference>
<evidence type="ECO:0000259" key="10">
    <source>
        <dbReference type="PROSITE" id="PS51918"/>
    </source>
</evidence>
<dbReference type="RefSeq" id="WP_113962254.1">
    <property type="nucleotide sequence ID" value="NZ_QNRR01000020.1"/>
</dbReference>
<dbReference type="SUPFAM" id="SSF102114">
    <property type="entry name" value="Radical SAM enzymes"/>
    <property type="match status" value="1"/>
</dbReference>
<dbReference type="GO" id="GO:0009249">
    <property type="term" value="P:protein lipoylation"/>
    <property type="evidence" value="ECO:0007669"/>
    <property type="project" value="UniProtKB-UniRule"/>
</dbReference>
<dbReference type="OrthoDB" id="9787898at2"/>
<proteinExistence type="inferred from homology"/>
<comment type="cofactor">
    <cofactor evidence="9">
        <name>[4Fe-4S] cluster</name>
        <dbReference type="ChEBI" id="CHEBI:49883"/>
    </cofactor>
    <text evidence="9">Binds 2 [4Fe-4S] clusters per subunit. One cluster is coordinated with 3 cysteines and an exchangeable S-adenosyl-L-methionine.</text>
</comment>
<dbReference type="GO" id="GO:0016992">
    <property type="term" value="F:lipoate synthase activity"/>
    <property type="evidence" value="ECO:0007669"/>
    <property type="project" value="UniProtKB-UniRule"/>
</dbReference>
<reference evidence="11 12" key="1">
    <citation type="submission" date="2018-06" db="EMBL/GenBank/DDBJ databases">
        <title>Genomic Encyclopedia of Type Strains, Phase IV (KMG-IV): sequencing the most valuable type-strain genomes for metagenomic binning, comparative biology and taxonomic classification.</title>
        <authorList>
            <person name="Goeker M."/>
        </authorList>
    </citation>
    <scope>NUCLEOTIDE SEQUENCE [LARGE SCALE GENOMIC DNA]</scope>
    <source>
        <strain evidence="11 12">DSM 25532</strain>
    </source>
</reference>
<protein>
    <recommendedName>
        <fullName evidence="9">Lipoyl synthase</fullName>
        <ecNumber evidence="9">2.8.1.8</ecNumber>
    </recommendedName>
    <alternativeName>
        <fullName evidence="9">Lip-syn</fullName>
        <shortName evidence="9">LS</shortName>
    </alternativeName>
    <alternativeName>
        <fullName evidence="9">Lipoate synthase</fullName>
    </alternativeName>
    <alternativeName>
        <fullName evidence="9">Lipoic acid synthase</fullName>
    </alternativeName>
    <alternativeName>
        <fullName evidence="9">Sulfur insertion protein LipA</fullName>
    </alternativeName>
</protein>
<gene>
    <name evidence="9" type="primary">lipA</name>
    <name evidence="11" type="ORF">DES53_12079</name>
</gene>
<keyword evidence="4 9" id="KW-0949">S-adenosyl-L-methionine</keyword>
<dbReference type="PANTHER" id="PTHR10949">
    <property type="entry name" value="LIPOYL SYNTHASE"/>
    <property type="match status" value="1"/>
</dbReference>
<evidence type="ECO:0000256" key="9">
    <source>
        <dbReference type="HAMAP-Rule" id="MF_00206"/>
    </source>
</evidence>
<dbReference type="SFLD" id="SFLDS00029">
    <property type="entry name" value="Radical_SAM"/>
    <property type="match status" value="1"/>
</dbReference>
<evidence type="ECO:0000256" key="1">
    <source>
        <dbReference type="ARBA" id="ARBA00022485"/>
    </source>
</evidence>
<comment type="caution">
    <text evidence="11">The sequence shown here is derived from an EMBL/GenBank/DDBJ whole genome shotgun (WGS) entry which is preliminary data.</text>
</comment>
<dbReference type="HAMAP" id="MF_00206">
    <property type="entry name" value="Lipoyl_synth"/>
    <property type="match status" value="1"/>
</dbReference>
<feature type="domain" description="Radical SAM core" evidence="10">
    <location>
        <begin position="56"/>
        <end position="276"/>
    </location>
</feature>
<name>A0A366H346_9BACT</name>
<dbReference type="PIRSF" id="PIRSF005963">
    <property type="entry name" value="Lipoyl_synth"/>
    <property type="match status" value="1"/>
</dbReference>